<feature type="chain" id="PRO_5020637705" evidence="2">
    <location>
        <begin position="29"/>
        <end position="330"/>
    </location>
</feature>
<evidence type="ECO:0000259" key="4">
    <source>
        <dbReference type="Pfam" id="PF08239"/>
    </source>
</evidence>
<accession>A0A4P6LSC5</accession>
<dbReference type="Pfam" id="PF08239">
    <property type="entry name" value="SH3_3"/>
    <property type="match status" value="1"/>
</dbReference>
<evidence type="ECO:0000256" key="2">
    <source>
        <dbReference type="SAM" id="SignalP"/>
    </source>
</evidence>
<feature type="domain" description="SH3b" evidence="4">
    <location>
        <begin position="95"/>
        <end position="143"/>
    </location>
</feature>
<dbReference type="Proteomes" id="UP000289794">
    <property type="component" value="Chromosome"/>
</dbReference>
<sequence length="330" mass="34597">MKERMRRILCCMGTAGVMTVMMAVPAMAADVTEDDQNIEVIQEAEQTEEEANADTDVQDAADSQDAETAENEEAQAEDTQDDSWSDKVAANVLTYANIREGADVSSQCVGRLPSGAVATVVGNDEGWLQVTSGEVNGYIREDLVVSGDEARNLYEAMYGAGDISVEAVTVDAEAEAAAALAAEAARSAQASAQAVQTEQGQAAQETEAVSTQETAQQVFVSTSDLDLMAAIIECEAGGESYEGKIGVGAVIMNRIRSGEFPNTLSEVIYQSGQFEPTWTGKLSSVLSRGASEACYAAAQDVFAGANTIGGRLFFHAGGGSGLTIGNQTFY</sequence>
<feature type="domain" description="Cell wall hydrolase SleB" evidence="3">
    <location>
        <begin position="238"/>
        <end position="316"/>
    </location>
</feature>
<protein>
    <submittedName>
        <fullName evidence="5">Spore cortex-lytic enzyme</fullName>
    </submittedName>
</protein>
<dbReference type="KEGG" id="bpro:PMF13cell1_00582"/>
<evidence type="ECO:0000313" key="5">
    <source>
        <dbReference type="EMBL" id="QBE95081.1"/>
    </source>
</evidence>
<organism evidence="5 6">
    <name type="scientific">Blautia producta</name>
    <dbReference type="NCBI Taxonomy" id="33035"/>
    <lineage>
        <taxon>Bacteria</taxon>
        <taxon>Bacillati</taxon>
        <taxon>Bacillota</taxon>
        <taxon>Clostridia</taxon>
        <taxon>Lachnospirales</taxon>
        <taxon>Lachnospiraceae</taxon>
        <taxon>Blautia</taxon>
    </lineage>
</organism>
<dbReference type="EMBL" id="CP035945">
    <property type="protein sequence ID" value="QBE95081.1"/>
    <property type="molecule type" value="Genomic_DNA"/>
</dbReference>
<feature type="compositionally biased region" description="Acidic residues" evidence="1">
    <location>
        <begin position="45"/>
        <end position="83"/>
    </location>
</feature>
<gene>
    <name evidence="5" type="primary">sleB_1</name>
    <name evidence="5" type="ORF">PMF13cell1_00582</name>
</gene>
<dbReference type="InterPro" id="IPR003646">
    <property type="entry name" value="SH3-like_bac-type"/>
</dbReference>
<evidence type="ECO:0000259" key="3">
    <source>
        <dbReference type="Pfam" id="PF07486"/>
    </source>
</evidence>
<dbReference type="Gene3D" id="1.10.10.2520">
    <property type="entry name" value="Cell wall hydrolase SleB, domain 1"/>
    <property type="match status" value="1"/>
</dbReference>
<keyword evidence="2" id="KW-0732">Signal</keyword>
<dbReference type="GO" id="GO:0016787">
    <property type="term" value="F:hydrolase activity"/>
    <property type="evidence" value="ECO:0007669"/>
    <property type="project" value="InterPro"/>
</dbReference>
<dbReference type="RefSeq" id="WP_130179751.1">
    <property type="nucleotide sequence ID" value="NZ_CP035945.1"/>
</dbReference>
<dbReference type="AlphaFoldDB" id="A0A4P6LSC5"/>
<feature type="region of interest" description="Disordered" evidence="1">
    <location>
        <begin position="45"/>
        <end position="84"/>
    </location>
</feature>
<evidence type="ECO:0000313" key="6">
    <source>
        <dbReference type="Proteomes" id="UP000289794"/>
    </source>
</evidence>
<name>A0A4P6LSC5_9FIRM</name>
<dbReference type="Pfam" id="PF07486">
    <property type="entry name" value="Hydrolase_2"/>
    <property type="match status" value="1"/>
</dbReference>
<evidence type="ECO:0000256" key="1">
    <source>
        <dbReference type="SAM" id="MobiDB-lite"/>
    </source>
</evidence>
<reference evidence="5 6" key="1">
    <citation type="submission" date="2019-01" db="EMBL/GenBank/DDBJ databases">
        <title>PMF-metabolizing Aryl O-demethylase.</title>
        <authorList>
            <person name="Kim M."/>
        </authorList>
    </citation>
    <scope>NUCLEOTIDE SEQUENCE [LARGE SCALE GENOMIC DNA]</scope>
    <source>
        <strain evidence="5 6">PMF1</strain>
    </source>
</reference>
<dbReference type="InterPro" id="IPR042047">
    <property type="entry name" value="SleB_dom1"/>
</dbReference>
<proteinExistence type="predicted"/>
<dbReference type="Gene3D" id="2.30.30.40">
    <property type="entry name" value="SH3 Domains"/>
    <property type="match status" value="1"/>
</dbReference>
<dbReference type="InterPro" id="IPR011105">
    <property type="entry name" value="Cell_wall_hydrolase_SleB"/>
</dbReference>
<feature type="signal peptide" evidence="2">
    <location>
        <begin position="1"/>
        <end position="28"/>
    </location>
</feature>